<evidence type="ECO:0000256" key="2">
    <source>
        <dbReference type="SAM" id="SignalP"/>
    </source>
</evidence>
<keyword evidence="5" id="KW-1185">Reference proteome</keyword>
<dbReference type="Gene3D" id="1.10.238.10">
    <property type="entry name" value="EF-hand"/>
    <property type="match status" value="2"/>
</dbReference>
<dbReference type="GO" id="GO:0005509">
    <property type="term" value="F:calcium ion binding"/>
    <property type="evidence" value="ECO:0007669"/>
    <property type="project" value="InterPro"/>
</dbReference>
<evidence type="ECO:0000256" key="1">
    <source>
        <dbReference type="SAM" id="MobiDB-lite"/>
    </source>
</evidence>
<dbReference type="InterPro" id="IPR011992">
    <property type="entry name" value="EF-hand-dom_pair"/>
</dbReference>
<dbReference type="Proteomes" id="UP000199302">
    <property type="component" value="Unassembled WGS sequence"/>
</dbReference>
<evidence type="ECO:0000313" key="4">
    <source>
        <dbReference type="EMBL" id="SFR10466.1"/>
    </source>
</evidence>
<feature type="compositionally biased region" description="Basic and acidic residues" evidence="1">
    <location>
        <begin position="50"/>
        <end position="85"/>
    </location>
</feature>
<feature type="compositionally biased region" description="Polar residues" evidence="1">
    <location>
        <begin position="28"/>
        <end position="38"/>
    </location>
</feature>
<reference evidence="4 5" key="1">
    <citation type="submission" date="2016-10" db="EMBL/GenBank/DDBJ databases">
        <authorList>
            <person name="de Groot N.N."/>
        </authorList>
    </citation>
    <scope>NUCLEOTIDE SEQUENCE [LARGE SCALE GENOMIC DNA]</scope>
    <source>
        <strain evidence="5">KMM 9023,NRIC 0796,JCM 17311,KCTC 23692</strain>
    </source>
</reference>
<proteinExistence type="predicted"/>
<dbReference type="SMART" id="SM00054">
    <property type="entry name" value="EFh"/>
    <property type="match status" value="2"/>
</dbReference>
<sequence>MTKRTLIPGLFLIAAVSVSGAAIATAQSATDTAPQTTEMPADGSNGGPERPFKAQMLKDHDRTRDHDRGERGDRGDRGERGERRGPGGFGKKGARMGGFGPMGVNVAAIFAEIDADGDKSITQADIDAYRADKVASVDASGDGALDIEEFDDLYRSFTRERMVDIFQVFDADGDGSVSSEELDARLGNVVERMDRDDDGALTLQDRAKRR</sequence>
<protein>
    <submittedName>
        <fullName evidence="4">Ca2+-binding protein, EF-hand superfamily</fullName>
    </submittedName>
</protein>
<organism evidence="4 5">
    <name type="scientific">Poseidonocella sedimentorum</name>
    <dbReference type="NCBI Taxonomy" id="871652"/>
    <lineage>
        <taxon>Bacteria</taxon>
        <taxon>Pseudomonadati</taxon>
        <taxon>Pseudomonadota</taxon>
        <taxon>Alphaproteobacteria</taxon>
        <taxon>Rhodobacterales</taxon>
        <taxon>Roseobacteraceae</taxon>
        <taxon>Poseidonocella</taxon>
    </lineage>
</organism>
<dbReference type="Pfam" id="PF13202">
    <property type="entry name" value="EF-hand_5"/>
    <property type="match status" value="1"/>
</dbReference>
<dbReference type="InterPro" id="IPR002048">
    <property type="entry name" value="EF_hand_dom"/>
</dbReference>
<dbReference type="SUPFAM" id="SSF47473">
    <property type="entry name" value="EF-hand"/>
    <property type="match status" value="1"/>
</dbReference>
<evidence type="ECO:0000259" key="3">
    <source>
        <dbReference type="PROSITE" id="PS50222"/>
    </source>
</evidence>
<dbReference type="RefSeq" id="WP_092080224.1">
    <property type="nucleotide sequence ID" value="NZ_FOYI01000006.1"/>
</dbReference>
<keyword evidence="2" id="KW-0732">Signal</keyword>
<feature type="compositionally biased region" description="Gly residues" evidence="1">
    <location>
        <begin position="86"/>
        <end position="96"/>
    </location>
</feature>
<dbReference type="STRING" id="871652.SAMN04515673_10666"/>
<feature type="signal peptide" evidence="2">
    <location>
        <begin position="1"/>
        <end position="21"/>
    </location>
</feature>
<dbReference type="OrthoDB" id="5470953at2"/>
<feature type="region of interest" description="Disordered" evidence="1">
    <location>
        <begin position="28"/>
        <end position="96"/>
    </location>
</feature>
<dbReference type="PROSITE" id="PS00018">
    <property type="entry name" value="EF_HAND_1"/>
    <property type="match status" value="2"/>
</dbReference>
<feature type="domain" description="EF-hand" evidence="3">
    <location>
        <begin position="157"/>
        <end position="192"/>
    </location>
</feature>
<dbReference type="InterPro" id="IPR018247">
    <property type="entry name" value="EF_Hand_1_Ca_BS"/>
</dbReference>
<name>A0A1I6DYG4_9RHOB</name>
<gene>
    <name evidence="4" type="ORF">SAMN04515673_10666</name>
</gene>
<feature type="chain" id="PRO_5011756987" evidence="2">
    <location>
        <begin position="22"/>
        <end position="210"/>
    </location>
</feature>
<accession>A0A1I6DYG4</accession>
<dbReference type="PROSITE" id="PS50222">
    <property type="entry name" value="EF_HAND_2"/>
    <property type="match status" value="1"/>
</dbReference>
<dbReference type="EMBL" id="FOYI01000006">
    <property type="protein sequence ID" value="SFR10466.1"/>
    <property type="molecule type" value="Genomic_DNA"/>
</dbReference>
<dbReference type="AlphaFoldDB" id="A0A1I6DYG4"/>
<evidence type="ECO:0000313" key="5">
    <source>
        <dbReference type="Proteomes" id="UP000199302"/>
    </source>
</evidence>